<dbReference type="GO" id="GO:0080120">
    <property type="term" value="P:CAAX-box protein maturation"/>
    <property type="evidence" value="ECO:0007669"/>
    <property type="project" value="UniProtKB-ARBA"/>
</dbReference>
<dbReference type="AlphaFoldDB" id="X1I8G8"/>
<keyword evidence="1" id="KW-0812">Transmembrane</keyword>
<evidence type="ECO:0000256" key="1">
    <source>
        <dbReference type="SAM" id="Phobius"/>
    </source>
</evidence>
<evidence type="ECO:0000259" key="2">
    <source>
        <dbReference type="Pfam" id="PF02517"/>
    </source>
</evidence>
<keyword evidence="1" id="KW-0472">Membrane</keyword>
<feature type="transmembrane region" description="Helical" evidence="1">
    <location>
        <begin position="130"/>
        <end position="148"/>
    </location>
</feature>
<sequence>RTDLLAWRDLHRVLKYFGATVTFLPAMVLAILLLIQHWVRRDPWRFQPLVQAGMLGESAIGILPLIALSHLTGKITMHAAAATAPAWACTTQQVLSGIGAGIYEGFIFRMLLIGIIMLIFVDALGLDKHIVATVAVLLSAALFSLYHFPAEQLAGQLPFPWKDFIFRALAGAYLGMVYVARGFGVSAGVHALFNVYVTVVN</sequence>
<accession>X1I8G8</accession>
<keyword evidence="1" id="KW-1133">Transmembrane helix</keyword>
<comment type="caution">
    <text evidence="3">The sequence shown here is derived from an EMBL/GenBank/DDBJ whole genome shotgun (WGS) entry which is preliminary data.</text>
</comment>
<feature type="transmembrane region" description="Helical" evidence="1">
    <location>
        <begin position="16"/>
        <end position="35"/>
    </location>
</feature>
<name>X1I8G8_9ZZZZ</name>
<dbReference type="GO" id="GO:0004175">
    <property type="term" value="F:endopeptidase activity"/>
    <property type="evidence" value="ECO:0007669"/>
    <property type="project" value="UniProtKB-ARBA"/>
</dbReference>
<evidence type="ECO:0000313" key="3">
    <source>
        <dbReference type="EMBL" id="GAH65560.1"/>
    </source>
</evidence>
<protein>
    <recommendedName>
        <fullName evidence="2">CAAX prenyl protease 2/Lysostaphin resistance protein A-like domain-containing protein</fullName>
    </recommendedName>
</protein>
<dbReference type="Pfam" id="PF02517">
    <property type="entry name" value="Rce1-like"/>
    <property type="match status" value="1"/>
</dbReference>
<reference evidence="3" key="1">
    <citation type="journal article" date="2014" name="Front. Microbiol.">
        <title>High frequency of phylogenetically diverse reductive dehalogenase-homologous genes in deep subseafloor sedimentary metagenomes.</title>
        <authorList>
            <person name="Kawai M."/>
            <person name="Futagami T."/>
            <person name="Toyoda A."/>
            <person name="Takaki Y."/>
            <person name="Nishi S."/>
            <person name="Hori S."/>
            <person name="Arai W."/>
            <person name="Tsubouchi T."/>
            <person name="Morono Y."/>
            <person name="Uchiyama I."/>
            <person name="Ito T."/>
            <person name="Fujiyama A."/>
            <person name="Inagaki F."/>
            <person name="Takami H."/>
        </authorList>
    </citation>
    <scope>NUCLEOTIDE SEQUENCE</scope>
    <source>
        <strain evidence="3">Expedition CK06-06</strain>
    </source>
</reference>
<proteinExistence type="predicted"/>
<feature type="non-terminal residue" evidence="3">
    <location>
        <position position="1"/>
    </location>
</feature>
<dbReference type="EMBL" id="BARU01026683">
    <property type="protein sequence ID" value="GAH65560.1"/>
    <property type="molecule type" value="Genomic_DNA"/>
</dbReference>
<feature type="transmembrane region" description="Helical" evidence="1">
    <location>
        <begin position="169"/>
        <end position="193"/>
    </location>
</feature>
<feature type="transmembrane region" description="Helical" evidence="1">
    <location>
        <begin position="106"/>
        <end position="124"/>
    </location>
</feature>
<feature type="domain" description="CAAX prenyl protease 2/Lysostaphin resistance protein A-like" evidence="2">
    <location>
        <begin position="93"/>
        <end position="195"/>
    </location>
</feature>
<organism evidence="3">
    <name type="scientific">marine sediment metagenome</name>
    <dbReference type="NCBI Taxonomy" id="412755"/>
    <lineage>
        <taxon>unclassified sequences</taxon>
        <taxon>metagenomes</taxon>
        <taxon>ecological metagenomes</taxon>
    </lineage>
</organism>
<dbReference type="InterPro" id="IPR003675">
    <property type="entry name" value="Rce1/LyrA-like_dom"/>
</dbReference>
<gene>
    <name evidence="3" type="ORF">S03H2_42828</name>
</gene>